<dbReference type="PANTHER" id="PTHR41259:SF1">
    <property type="entry name" value="DOUBLE-STRAND BREAK REPAIR RAD50 ATPASE, PUTATIVE-RELATED"/>
    <property type="match status" value="1"/>
</dbReference>
<keyword evidence="5" id="KW-1185">Reference proteome</keyword>
<feature type="transmembrane region" description="Helical" evidence="2">
    <location>
        <begin position="512"/>
        <end position="531"/>
    </location>
</feature>
<dbReference type="OrthoDB" id="9764467at2"/>
<dbReference type="InterPro" id="IPR038734">
    <property type="entry name" value="YhaN_AAA"/>
</dbReference>
<dbReference type="SUPFAM" id="SSF52540">
    <property type="entry name" value="P-loop containing nucleoside triphosphate hydrolases"/>
    <property type="match status" value="1"/>
</dbReference>
<dbReference type="RefSeq" id="WP_145291002.1">
    <property type="nucleotide sequence ID" value="NZ_CP036291.1"/>
</dbReference>
<dbReference type="Gene3D" id="3.40.50.300">
    <property type="entry name" value="P-loop containing nucleotide triphosphate hydrolases"/>
    <property type="match status" value="2"/>
</dbReference>
<organism evidence="4 5">
    <name type="scientific">Pirellulimonas nuda</name>
    <dbReference type="NCBI Taxonomy" id="2528009"/>
    <lineage>
        <taxon>Bacteria</taxon>
        <taxon>Pseudomonadati</taxon>
        <taxon>Planctomycetota</taxon>
        <taxon>Planctomycetia</taxon>
        <taxon>Pirellulales</taxon>
        <taxon>Lacipirellulaceae</taxon>
        <taxon>Pirellulimonas</taxon>
    </lineage>
</organism>
<dbReference type="KEGG" id="pnd:Pla175_45750"/>
<feature type="coiled-coil region" evidence="1">
    <location>
        <begin position="598"/>
        <end position="625"/>
    </location>
</feature>
<evidence type="ECO:0000313" key="4">
    <source>
        <dbReference type="EMBL" id="QDU91155.1"/>
    </source>
</evidence>
<reference evidence="4 5" key="1">
    <citation type="submission" date="2019-02" db="EMBL/GenBank/DDBJ databases">
        <title>Deep-cultivation of Planctomycetes and their phenomic and genomic characterization uncovers novel biology.</title>
        <authorList>
            <person name="Wiegand S."/>
            <person name="Jogler M."/>
            <person name="Boedeker C."/>
            <person name="Pinto D."/>
            <person name="Vollmers J."/>
            <person name="Rivas-Marin E."/>
            <person name="Kohn T."/>
            <person name="Peeters S.H."/>
            <person name="Heuer A."/>
            <person name="Rast P."/>
            <person name="Oberbeckmann S."/>
            <person name="Bunk B."/>
            <person name="Jeske O."/>
            <person name="Meyerdierks A."/>
            <person name="Storesund J.E."/>
            <person name="Kallscheuer N."/>
            <person name="Luecker S."/>
            <person name="Lage O.M."/>
            <person name="Pohl T."/>
            <person name="Merkel B.J."/>
            <person name="Hornburger P."/>
            <person name="Mueller R.-W."/>
            <person name="Bruemmer F."/>
            <person name="Labrenz M."/>
            <person name="Spormann A.M."/>
            <person name="Op den Camp H."/>
            <person name="Overmann J."/>
            <person name="Amann R."/>
            <person name="Jetten M.S.M."/>
            <person name="Mascher T."/>
            <person name="Medema M.H."/>
            <person name="Devos D.P."/>
            <person name="Kaster A.-K."/>
            <person name="Ovreas L."/>
            <person name="Rohde M."/>
            <person name="Galperin M.Y."/>
            <person name="Jogler C."/>
        </authorList>
    </citation>
    <scope>NUCLEOTIDE SEQUENCE [LARGE SCALE GENOMIC DNA]</scope>
    <source>
        <strain evidence="4 5">Pla175</strain>
    </source>
</reference>
<keyword evidence="2" id="KW-0472">Membrane</keyword>
<feature type="coiled-coil region" evidence="1">
    <location>
        <begin position="186"/>
        <end position="237"/>
    </location>
</feature>
<evidence type="ECO:0000313" key="5">
    <source>
        <dbReference type="Proteomes" id="UP000317429"/>
    </source>
</evidence>
<dbReference type="InterPro" id="IPR027417">
    <property type="entry name" value="P-loop_NTPase"/>
</dbReference>
<dbReference type="Pfam" id="PF13514">
    <property type="entry name" value="AAA_27"/>
    <property type="match status" value="1"/>
</dbReference>
<feature type="coiled-coil region" evidence="1">
    <location>
        <begin position="532"/>
        <end position="566"/>
    </location>
</feature>
<feature type="coiled-coil region" evidence="1">
    <location>
        <begin position="332"/>
        <end position="359"/>
    </location>
</feature>
<protein>
    <recommendedName>
        <fullName evidence="3">YhaN AAA domain-containing protein</fullName>
    </recommendedName>
</protein>
<feature type="domain" description="YhaN AAA" evidence="3">
    <location>
        <begin position="1"/>
        <end position="210"/>
    </location>
</feature>
<feature type="coiled-coil region" evidence="1">
    <location>
        <begin position="271"/>
        <end position="305"/>
    </location>
</feature>
<evidence type="ECO:0000256" key="2">
    <source>
        <dbReference type="SAM" id="Phobius"/>
    </source>
</evidence>
<evidence type="ECO:0000256" key="1">
    <source>
        <dbReference type="SAM" id="Coils"/>
    </source>
</evidence>
<gene>
    <name evidence="4" type="ORF">Pla175_45750</name>
</gene>
<feature type="coiled-coil region" evidence="1">
    <location>
        <begin position="651"/>
        <end position="695"/>
    </location>
</feature>
<dbReference type="PANTHER" id="PTHR41259">
    <property type="entry name" value="DOUBLE-STRAND BREAK REPAIR RAD50 ATPASE, PUTATIVE-RELATED"/>
    <property type="match status" value="1"/>
</dbReference>
<feature type="coiled-coil region" evidence="1">
    <location>
        <begin position="446"/>
        <end position="473"/>
    </location>
</feature>
<dbReference type="Proteomes" id="UP000317429">
    <property type="component" value="Chromosome"/>
</dbReference>
<name>A0A518DI63_9BACT</name>
<dbReference type="EMBL" id="CP036291">
    <property type="protein sequence ID" value="QDU91155.1"/>
    <property type="molecule type" value="Genomic_DNA"/>
</dbReference>
<feature type="transmembrane region" description="Helical" evidence="2">
    <location>
        <begin position="480"/>
        <end position="500"/>
    </location>
</feature>
<proteinExistence type="predicted"/>
<keyword evidence="2" id="KW-0812">Transmembrane</keyword>
<keyword evidence="2" id="KW-1133">Transmembrane helix</keyword>
<sequence length="1100" mass="124194">MKLTDLHIDGFGVWNDLPLKQLSPRITVFYGPNEAGKTTLMEFLRSMLYGMTDYRRWRYLPPVNGGRPGGRLGLLTDDGPFEATRYADRGDHDTGKVTVYLPGGESQGDRLLRESLDAVDEATFNNVFAVGLDEIQELGTLSGTDAAQWIYRLTSGLDRVSLYDVIQGLRTTRGKLLSPDENRSEITRLTAEREKLQTEIADLIAQGRRWSRLAVECAELDEQIEAARTEQKQSERTARRVEIAIGLKPLWIERANVEDQLLEYAGLYALKEGAIADLDELNGKIEEHRRQRDVLRGQRKQLLAESEELGVNQALVRNCCRLDALAEQKEWVESLQRQGAELGEEAKQLEQRLTSENNRLARLWTGDLKHAPDLTQAMVDDLEPHAVSLAAAERELDTVKAELDLRRGSEQKYRAKIESTRAAGDKLGLPTDLKQAGDLVARLRRRVQVEQRIDQAQRHVMDLDNQSHELLDRQVMPIELFALLGGVFVLGVVMCGVWWWYPTSAFGEWGGWVALIGIMGSVISLLVSYFLHDSAEEQFDAAHRQLEVVERQLEEAKRDKQKLDVELPMTDGSVVIHLQSAERHLAELEHMAPVENQRRAADQEVLSAEQQYESAKQRVAKALGEWQGRLRALGLPEKLLASDLKIMAGQYEQLTQLKLQAQNRREEIDRRQRELAAVEQRIVALAEEADLVIEEATPVEQLDALLSERRLQQSRIDHRQKLLDRAREIKEKEAKHHKSAETLGQRRETVFQQAGVEDEEAYRRLASDLAAAAKKTEKRDRLTREIAAAMGKASTEEDYAPMMAEGVIGRLEGQWEKLTAEHEAIGAKLDELSARRGAAEQEQKALAEDVTLADKQLALGCVETKLARAAAAWREQALLGVVLEEVRGDYETNRQPETLREASEYLKRLTKGRYTRIWTPLASDVLVVDNDAGDSLPVDVLSRGTREQLFLSIRLALIAMYARRGVALPMILDDVLVNFDVGRSRIAAQVLSDFARDGHQLLVFTCHEHVWSMFQDLDVDCRRLPDRFGAEVDVEEAPFEEVAEVEAIEEPEVFVEEAAEEEGEDIAAEYGELTPGSRMLEFEYGALAPRYVEREVLVSS</sequence>
<dbReference type="AlphaFoldDB" id="A0A518DI63"/>
<keyword evidence="1" id="KW-0175">Coiled coil</keyword>
<evidence type="ECO:0000259" key="3">
    <source>
        <dbReference type="Pfam" id="PF13514"/>
    </source>
</evidence>
<accession>A0A518DI63</accession>